<dbReference type="NCBIfam" id="NF008712">
    <property type="entry name" value="PRK11715.1-1"/>
    <property type="match status" value="1"/>
</dbReference>
<gene>
    <name evidence="2" type="ORF">CLW00_10336</name>
</gene>
<keyword evidence="3" id="KW-1185">Reference proteome</keyword>
<organism evidence="2 3">
    <name type="scientific">Mongoliibacter ruber</name>
    <dbReference type="NCBI Taxonomy" id="1750599"/>
    <lineage>
        <taxon>Bacteria</taxon>
        <taxon>Pseudomonadati</taxon>
        <taxon>Bacteroidota</taxon>
        <taxon>Cytophagia</taxon>
        <taxon>Cytophagales</taxon>
        <taxon>Cyclobacteriaceae</taxon>
        <taxon>Mongoliibacter</taxon>
    </lineage>
</organism>
<feature type="transmembrane region" description="Helical" evidence="1">
    <location>
        <begin position="338"/>
        <end position="357"/>
    </location>
</feature>
<dbReference type="OrthoDB" id="9791851at2"/>
<evidence type="ECO:0000313" key="3">
    <source>
        <dbReference type="Proteomes" id="UP000238157"/>
    </source>
</evidence>
<name>A0A2T0WQE5_9BACT</name>
<feature type="transmembrane region" description="Helical" evidence="1">
    <location>
        <begin position="392"/>
        <end position="410"/>
    </location>
</feature>
<dbReference type="Pfam" id="PF06123">
    <property type="entry name" value="CreD"/>
    <property type="match status" value="1"/>
</dbReference>
<keyword evidence="1" id="KW-1133">Transmembrane helix</keyword>
<evidence type="ECO:0000256" key="1">
    <source>
        <dbReference type="SAM" id="Phobius"/>
    </source>
</evidence>
<feature type="transmembrane region" description="Helical" evidence="1">
    <location>
        <begin position="363"/>
        <end position="380"/>
    </location>
</feature>
<dbReference type="AlphaFoldDB" id="A0A2T0WQE5"/>
<dbReference type="Proteomes" id="UP000238157">
    <property type="component" value="Unassembled WGS sequence"/>
</dbReference>
<accession>A0A2T0WQE5</accession>
<sequence>MDQKPKTQTFNSNRFDFAESASTKLLIIGLIALALLIPQKFTLDLIEERQLRLSEAEEDIRGKWSQDQTILGPYLSLPYFELKEVITNGEKKIVKEYKTKYILPEQLNLSGNIEAQLLHRGIFDVVVYTNTLSFDVKFDSLELEKMNLPSKNIYWNQASLMIGISDLKGLSGSPNFKVNEKPLELEPFSERNGENKGLLSRIQLDPNNSSLSFTGEMILKGSKDFSLIPIGKTTNLNLTGNWPNPSFRGEFLPESRQVTEAGFSSNWNILHFNRPFGQEFEGYIPDLNQSAFGLTLVNPVDQYQQSTRTSKYAILIITLSFLALYLMELITKSQIHPIQYSLIGFALVLYYTLLIALSEHLGFGIAYWIASLAIVVLLGFYSRSIFTKWKEIGIFTTLLSIFYIFIFIIIKQQDFALLIGSIGLFIALSITMYTSRKINFSGQENEDLSLA</sequence>
<protein>
    <submittedName>
        <fullName evidence="2">Inner membrane protein</fullName>
    </submittedName>
</protein>
<dbReference type="GO" id="GO:0005886">
    <property type="term" value="C:plasma membrane"/>
    <property type="evidence" value="ECO:0007669"/>
    <property type="project" value="TreeGrafter"/>
</dbReference>
<feature type="transmembrane region" description="Helical" evidence="1">
    <location>
        <begin position="416"/>
        <end position="434"/>
    </location>
</feature>
<feature type="transmembrane region" description="Helical" evidence="1">
    <location>
        <begin position="312"/>
        <end position="331"/>
    </location>
</feature>
<dbReference type="PIRSF" id="PIRSF004548">
    <property type="entry name" value="CreD"/>
    <property type="match status" value="1"/>
</dbReference>
<dbReference type="PANTHER" id="PTHR30092:SF0">
    <property type="entry name" value="INNER MEMBRANE PROTEIN CRED"/>
    <property type="match status" value="1"/>
</dbReference>
<proteinExistence type="predicted"/>
<reference evidence="2 3" key="1">
    <citation type="submission" date="2018-03" db="EMBL/GenBank/DDBJ databases">
        <title>Genomic Encyclopedia of Archaeal and Bacterial Type Strains, Phase II (KMG-II): from individual species to whole genera.</title>
        <authorList>
            <person name="Goeker M."/>
        </authorList>
    </citation>
    <scope>NUCLEOTIDE SEQUENCE [LARGE SCALE GENOMIC DNA]</scope>
    <source>
        <strain evidence="2 3">DSM 27929</strain>
    </source>
</reference>
<dbReference type="PANTHER" id="PTHR30092">
    <property type="entry name" value="INNER MEMBRANE PROTEIN CRED"/>
    <property type="match status" value="1"/>
</dbReference>
<dbReference type="InterPro" id="IPR010364">
    <property type="entry name" value="Uncharacterised_IM_CreD"/>
</dbReference>
<comment type="caution">
    <text evidence="2">The sequence shown here is derived from an EMBL/GenBank/DDBJ whole genome shotgun (WGS) entry which is preliminary data.</text>
</comment>
<feature type="transmembrane region" description="Helical" evidence="1">
    <location>
        <begin position="21"/>
        <end position="38"/>
    </location>
</feature>
<evidence type="ECO:0000313" key="2">
    <source>
        <dbReference type="EMBL" id="PRY88916.1"/>
    </source>
</evidence>
<dbReference type="RefSeq" id="WP_106132723.1">
    <property type="nucleotide sequence ID" value="NZ_PVTR01000003.1"/>
</dbReference>
<dbReference type="EMBL" id="PVTR01000003">
    <property type="protein sequence ID" value="PRY88916.1"/>
    <property type="molecule type" value="Genomic_DNA"/>
</dbReference>
<keyword evidence="1" id="KW-0472">Membrane</keyword>
<keyword evidence="1" id="KW-0812">Transmembrane</keyword>